<dbReference type="SUPFAM" id="SSF53254">
    <property type="entry name" value="Phosphoglycerate mutase-like"/>
    <property type="match status" value="1"/>
</dbReference>
<dbReference type="InterPro" id="IPR029033">
    <property type="entry name" value="His_PPase_superfam"/>
</dbReference>
<comment type="caution">
    <text evidence="3">The sequence shown here is derived from an EMBL/GenBank/DDBJ whole genome shotgun (WGS) entry which is preliminary data.</text>
</comment>
<protein>
    <submittedName>
        <fullName evidence="3">Phosphoglycerate mutase family protein</fullName>
    </submittedName>
</protein>
<dbReference type="InterPro" id="IPR051695">
    <property type="entry name" value="Phosphoglycerate_Mutase"/>
</dbReference>
<dbReference type="InterPro" id="IPR013078">
    <property type="entry name" value="His_Pase_superF_clade-1"/>
</dbReference>
<dbReference type="GO" id="GO:0004331">
    <property type="term" value="F:fructose-2,6-bisphosphate 2-phosphatase activity"/>
    <property type="evidence" value="ECO:0007669"/>
    <property type="project" value="TreeGrafter"/>
</dbReference>
<dbReference type="GO" id="GO:0045820">
    <property type="term" value="P:negative regulation of glycolytic process"/>
    <property type="evidence" value="ECO:0007669"/>
    <property type="project" value="TreeGrafter"/>
</dbReference>
<dbReference type="CDD" id="cd07067">
    <property type="entry name" value="HP_PGM_like"/>
    <property type="match status" value="1"/>
</dbReference>
<dbReference type="EMBL" id="WIGM01000073">
    <property type="protein sequence ID" value="KAF6842394.1"/>
    <property type="molecule type" value="Genomic_DNA"/>
</dbReference>
<dbReference type="InterPro" id="IPR001345">
    <property type="entry name" value="PG/BPGM_mutase_AS"/>
</dbReference>
<dbReference type="Proteomes" id="UP000639643">
    <property type="component" value="Unassembled WGS sequence"/>
</dbReference>
<dbReference type="PROSITE" id="PS00175">
    <property type="entry name" value="PG_MUTASE"/>
    <property type="match status" value="1"/>
</dbReference>
<dbReference type="SMART" id="SM00855">
    <property type="entry name" value="PGAM"/>
    <property type="match status" value="1"/>
</dbReference>
<keyword evidence="1" id="KW-0378">Hydrolase</keyword>
<dbReference type="AlphaFoldDB" id="A0A8H6NU33"/>
<evidence type="ECO:0000256" key="2">
    <source>
        <dbReference type="SAM" id="MobiDB-lite"/>
    </source>
</evidence>
<organism evidence="3 4">
    <name type="scientific">Colletotrichum musicola</name>
    <dbReference type="NCBI Taxonomy" id="2175873"/>
    <lineage>
        <taxon>Eukaryota</taxon>
        <taxon>Fungi</taxon>
        <taxon>Dikarya</taxon>
        <taxon>Ascomycota</taxon>
        <taxon>Pezizomycotina</taxon>
        <taxon>Sordariomycetes</taxon>
        <taxon>Hypocreomycetidae</taxon>
        <taxon>Glomerellales</taxon>
        <taxon>Glomerellaceae</taxon>
        <taxon>Colletotrichum</taxon>
        <taxon>Colletotrichum orchidearum species complex</taxon>
    </lineage>
</organism>
<evidence type="ECO:0000313" key="3">
    <source>
        <dbReference type="EMBL" id="KAF6842394.1"/>
    </source>
</evidence>
<gene>
    <name evidence="3" type="ORF">CMUS01_03173</name>
</gene>
<dbReference type="PANTHER" id="PTHR46517:SF1">
    <property type="entry name" value="FRUCTOSE-2,6-BISPHOSPHATASE TIGAR"/>
    <property type="match status" value="1"/>
</dbReference>
<proteinExistence type="predicted"/>
<dbReference type="GO" id="GO:0043456">
    <property type="term" value="P:regulation of pentose-phosphate shunt"/>
    <property type="evidence" value="ECO:0007669"/>
    <property type="project" value="TreeGrafter"/>
</dbReference>
<accession>A0A8H6NU33</accession>
<evidence type="ECO:0000256" key="1">
    <source>
        <dbReference type="ARBA" id="ARBA00022801"/>
    </source>
</evidence>
<dbReference type="GO" id="GO:0005829">
    <property type="term" value="C:cytosol"/>
    <property type="evidence" value="ECO:0007669"/>
    <property type="project" value="TreeGrafter"/>
</dbReference>
<reference evidence="3" key="1">
    <citation type="journal article" date="2020" name="Phytopathology">
        <title>Genome Sequence Resources of Colletotrichum truncatum, C. plurivorum, C. musicola, and C. sojae: Four Species Pathogenic to Soybean (Glycine max).</title>
        <authorList>
            <person name="Rogerio F."/>
            <person name="Boufleur T.R."/>
            <person name="Ciampi-Guillardi M."/>
            <person name="Sukno S.A."/>
            <person name="Thon M.R."/>
            <person name="Massola Junior N.S."/>
            <person name="Baroncelli R."/>
        </authorList>
    </citation>
    <scope>NUCLEOTIDE SEQUENCE</scope>
    <source>
        <strain evidence="3">LFN0074</strain>
    </source>
</reference>
<dbReference type="OrthoDB" id="354304at2759"/>
<name>A0A8H6NU33_9PEZI</name>
<keyword evidence="4" id="KW-1185">Reference proteome</keyword>
<dbReference type="PANTHER" id="PTHR46517">
    <property type="entry name" value="FRUCTOSE-2,6-BISPHOSPHATASE TIGAR"/>
    <property type="match status" value="1"/>
</dbReference>
<dbReference type="Gene3D" id="3.40.50.1240">
    <property type="entry name" value="Phosphoglycerate mutase-like"/>
    <property type="match status" value="1"/>
</dbReference>
<sequence>MGAIHLYLVRHGESVDNVANLYSAQPGQGSSWADRHPPPSLMTTLLTLHFRKTSSAGSRDAPLTSHGVLQARRLGAHLATRTESARISHVFASNLQRAVRTAEAIRDATGERGSKDEGVSASSSASGGGIPVVQLPELREKHFGTGEGQKIGAAAGERHVGAEGQDAMRARATRFVEEHLAPFLACVEGAEGEESIVVVAHGIILGVLARVLQSGGEFGTVSSRADDRPSLAWSNTGFIEMVISPSASPGSAAAKWPNLSLQTVAVNCTDHLQGLRKTRGGIGSAKFDDKQKTLSAFFTPTGKKRKHGEDA</sequence>
<feature type="region of interest" description="Disordered" evidence="2">
    <location>
        <begin position="106"/>
        <end position="131"/>
    </location>
</feature>
<evidence type="ECO:0000313" key="4">
    <source>
        <dbReference type="Proteomes" id="UP000639643"/>
    </source>
</evidence>
<feature type="compositionally biased region" description="Basic and acidic residues" evidence="2">
    <location>
        <begin position="106"/>
        <end position="118"/>
    </location>
</feature>
<dbReference type="Pfam" id="PF00300">
    <property type="entry name" value="His_Phos_1"/>
    <property type="match status" value="2"/>
</dbReference>